<name>A0A916DVL5_9BACT</name>
<evidence type="ECO:0000313" key="2">
    <source>
        <dbReference type="Proteomes" id="UP001060919"/>
    </source>
</evidence>
<dbReference type="EMBL" id="AP026867">
    <property type="protein sequence ID" value="BDS15264.1"/>
    <property type="molecule type" value="Genomic_DNA"/>
</dbReference>
<dbReference type="Proteomes" id="UP001060919">
    <property type="component" value="Chromosome"/>
</dbReference>
<dbReference type="AlphaFoldDB" id="A0A916DVL5"/>
<keyword evidence="2" id="KW-1185">Reference proteome</keyword>
<reference evidence="1" key="1">
    <citation type="submission" date="2022-09" db="EMBL/GenBank/DDBJ databases">
        <title>Aureispira anguillicida sp. nov., isolated from Leptocephalus of Japanese eel Anguilla japonica.</title>
        <authorList>
            <person name="Yuasa K."/>
            <person name="Mekata T."/>
            <person name="Ikunari K."/>
        </authorList>
    </citation>
    <scope>NUCLEOTIDE SEQUENCE</scope>
    <source>
        <strain evidence="1">EL160426</strain>
    </source>
</reference>
<accession>A0A916DVL5</accession>
<proteinExistence type="predicted"/>
<organism evidence="1 2">
    <name type="scientific">Aureispira anguillae</name>
    <dbReference type="NCBI Taxonomy" id="2864201"/>
    <lineage>
        <taxon>Bacteria</taxon>
        <taxon>Pseudomonadati</taxon>
        <taxon>Bacteroidota</taxon>
        <taxon>Saprospiria</taxon>
        <taxon>Saprospirales</taxon>
        <taxon>Saprospiraceae</taxon>
        <taxon>Aureispira</taxon>
    </lineage>
</organism>
<dbReference type="KEGG" id="aup:AsAng_0060480"/>
<protein>
    <submittedName>
        <fullName evidence="1">Uncharacterized protein</fullName>
    </submittedName>
</protein>
<evidence type="ECO:0000313" key="1">
    <source>
        <dbReference type="EMBL" id="BDS15264.1"/>
    </source>
</evidence>
<gene>
    <name evidence="1" type="ORF">AsAng_0060480</name>
</gene>
<sequence length="53" mass="6100">MQKIKPSKGNQFPLKFFIFISPVFHPFYTRIFIKNIGTLSTQIAPSTSQLEVL</sequence>